<dbReference type="AlphaFoldDB" id="A0AB34FKA9"/>
<keyword evidence="2" id="KW-1185">Reference proteome</keyword>
<evidence type="ECO:0000313" key="1">
    <source>
        <dbReference type="EMBL" id="KAJ6439144.1"/>
    </source>
</evidence>
<reference evidence="1" key="1">
    <citation type="submission" date="2023-01" db="EMBL/GenBank/DDBJ databases">
        <title>The growth and conidiation of Purpureocillium lavendulum are regulated by nitrogen source and histone H3K14 acetylation.</title>
        <authorList>
            <person name="Tang P."/>
            <person name="Han J."/>
            <person name="Zhang C."/>
            <person name="Tang P."/>
            <person name="Qi F."/>
            <person name="Zhang K."/>
            <person name="Liang L."/>
        </authorList>
    </citation>
    <scope>NUCLEOTIDE SEQUENCE</scope>
    <source>
        <strain evidence="1">YMF1.00683</strain>
    </source>
</reference>
<gene>
    <name evidence="1" type="ORF">O9K51_08554</name>
</gene>
<protein>
    <submittedName>
        <fullName evidence="1">Uncharacterized protein</fullName>
    </submittedName>
</protein>
<name>A0AB34FKA9_9HYPO</name>
<dbReference type="Proteomes" id="UP001163105">
    <property type="component" value="Unassembled WGS sequence"/>
</dbReference>
<accession>A0AB34FKA9</accession>
<proteinExistence type="predicted"/>
<comment type="caution">
    <text evidence="1">The sequence shown here is derived from an EMBL/GenBank/DDBJ whole genome shotgun (WGS) entry which is preliminary data.</text>
</comment>
<organism evidence="1 2">
    <name type="scientific">Purpureocillium lavendulum</name>
    <dbReference type="NCBI Taxonomy" id="1247861"/>
    <lineage>
        <taxon>Eukaryota</taxon>
        <taxon>Fungi</taxon>
        <taxon>Dikarya</taxon>
        <taxon>Ascomycota</taxon>
        <taxon>Pezizomycotina</taxon>
        <taxon>Sordariomycetes</taxon>
        <taxon>Hypocreomycetidae</taxon>
        <taxon>Hypocreales</taxon>
        <taxon>Ophiocordycipitaceae</taxon>
        <taxon>Purpureocillium</taxon>
    </lineage>
</organism>
<sequence>MLQVLNDESIFEDPTQCHFDFEEDGETEGESLLVLVSATSWVRDKLKHAVSKSAKRIKLKQLDYQIDEEPVDAHRVQDAISSKVSAYRYQTFQHNPRFKFDDEEKELAASNY</sequence>
<dbReference type="EMBL" id="JAQHRD010000007">
    <property type="protein sequence ID" value="KAJ6439144.1"/>
    <property type="molecule type" value="Genomic_DNA"/>
</dbReference>
<evidence type="ECO:0000313" key="2">
    <source>
        <dbReference type="Proteomes" id="UP001163105"/>
    </source>
</evidence>